<feature type="coiled-coil region" evidence="1">
    <location>
        <begin position="401"/>
        <end position="428"/>
    </location>
</feature>
<keyword evidence="2" id="KW-1133">Transmembrane helix</keyword>
<evidence type="ECO:0000313" key="4">
    <source>
        <dbReference type="WBParaSite" id="PTRK_0000672900.1"/>
    </source>
</evidence>
<keyword evidence="1" id="KW-0175">Coiled coil</keyword>
<protein>
    <submittedName>
        <fullName evidence="4">KASH domain-containing protein</fullName>
    </submittedName>
</protein>
<feature type="transmembrane region" description="Helical" evidence="2">
    <location>
        <begin position="642"/>
        <end position="662"/>
    </location>
</feature>
<evidence type="ECO:0000256" key="1">
    <source>
        <dbReference type="SAM" id="Coils"/>
    </source>
</evidence>
<dbReference type="AlphaFoldDB" id="A0A0N4ZG52"/>
<reference evidence="4" key="1">
    <citation type="submission" date="2017-02" db="UniProtKB">
        <authorList>
            <consortium name="WormBaseParasite"/>
        </authorList>
    </citation>
    <scope>IDENTIFICATION</scope>
</reference>
<name>A0A0N4ZG52_PARTI</name>
<dbReference type="WBParaSite" id="PTRK_0000672900.1">
    <property type="protein sequence ID" value="PTRK_0000672900.1"/>
    <property type="gene ID" value="PTRK_0000672900"/>
</dbReference>
<keyword evidence="2" id="KW-0472">Membrane</keyword>
<keyword evidence="3" id="KW-1185">Reference proteome</keyword>
<sequence>MTISEISEYLDATRKDIDDIKNNLQSNPLGVYMFKKLLKRTREKSNYLWKMENNMEPLIKGNLIHSEILEKYSSISKDLRAILRNPEAETKNDELIRKYEVLKKELLLLIEYPSNNYDKFILQREEVKKFEKVLFMANKYIDVDIGESLDFLSRLTEIALTSDEERFMLKEKDIISNFEGKLLEYQNIVKCESSDEFIRKELQQEVLYFKKSIVLESECIKKCKYARKSDTLLKSLLSMINTLQDLYEHTNEHNNYINALNMIQEADESIRSFITNENMENYRKTMLSVKLLIQIMKGSNYKIKLREWLDDSYQIWYKYLNVTQHEELREKYIGETKFRLQKLIEKQNDFERTSCKHLNEAENLLENVILHGKEANKLYYDITRYERMQLFEGKSFFNDDIKKLSIIQDNTKNMINELENEIEREKAFIRRFAGIVKDWKHVIYFKRKNLDAKALKKWKKNGKKFFDEWTTFQLEYRSRDKKFISSDELLDTLSSKNDNYLIIEYKRKCKKVFKEIMNESFRFSLAGQQIKDIIAMKDFDTTQEYDTLNYSDVDINIFVTDGSDDPKNEFEKKQKITVEIKDTFPSEATSGIIEDHEEDVTIVSDIPMDEEVSLDNTTDNSNSDISDVVPNFRPICSSILKASFFALFLVFVNVFILVAYYGREEILPCSFRRVCLLFFNSNTSFAMNGNFSQPLDHSFVTPTQQIGPVSLKRYDGDSFFKDNIGQNLINSWDVLEVTEDDIKSKSNGLEMAPEFFVKHKLQDSLLMEGQVFRDAINIGKQVIKIQYRLQNMNQKLEEFEGKITSASETREKKKFLKELINTEFQHYTEIKTLIINRLEESNKNKNSNLDEIYEKIEQLDVVRRIILGHLKRLETMNLV</sequence>
<organism evidence="3 4">
    <name type="scientific">Parastrongyloides trichosuri</name>
    <name type="common">Possum-specific nematode worm</name>
    <dbReference type="NCBI Taxonomy" id="131310"/>
    <lineage>
        <taxon>Eukaryota</taxon>
        <taxon>Metazoa</taxon>
        <taxon>Ecdysozoa</taxon>
        <taxon>Nematoda</taxon>
        <taxon>Chromadorea</taxon>
        <taxon>Rhabditida</taxon>
        <taxon>Tylenchina</taxon>
        <taxon>Panagrolaimomorpha</taxon>
        <taxon>Strongyloidoidea</taxon>
        <taxon>Strongyloididae</taxon>
        <taxon>Parastrongyloides</taxon>
    </lineage>
</organism>
<keyword evidence="2" id="KW-0812">Transmembrane</keyword>
<feature type="coiled-coil region" evidence="1">
    <location>
        <begin position="782"/>
        <end position="809"/>
    </location>
</feature>
<dbReference type="Proteomes" id="UP000038045">
    <property type="component" value="Unplaced"/>
</dbReference>
<accession>A0A0N4ZG52</accession>
<evidence type="ECO:0000313" key="3">
    <source>
        <dbReference type="Proteomes" id="UP000038045"/>
    </source>
</evidence>
<evidence type="ECO:0000256" key="2">
    <source>
        <dbReference type="SAM" id="Phobius"/>
    </source>
</evidence>
<proteinExistence type="predicted"/>